<organism evidence="4">
    <name type="scientific">Rodentolepis nana</name>
    <name type="common">Dwarf tapeworm</name>
    <name type="synonym">Hymenolepis nana</name>
    <dbReference type="NCBI Taxonomy" id="102285"/>
    <lineage>
        <taxon>Eukaryota</taxon>
        <taxon>Metazoa</taxon>
        <taxon>Spiralia</taxon>
        <taxon>Lophotrochozoa</taxon>
        <taxon>Platyhelminthes</taxon>
        <taxon>Cestoda</taxon>
        <taxon>Eucestoda</taxon>
        <taxon>Cyclophyllidea</taxon>
        <taxon>Hymenolepididae</taxon>
        <taxon>Rodentolepis</taxon>
    </lineage>
</organism>
<feature type="region of interest" description="Disordered" evidence="1">
    <location>
        <begin position="1"/>
        <end position="48"/>
    </location>
</feature>
<gene>
    <name evidence="2" type="ORF">HNAJ_LOCUS7343</name>
</gene>
<evidence type="ECO:0000313" key="3">
    <source>
        <dbReference type="Proteomes" id="UP000278807"/>
    </source>
</evidence>
<sequence length="492" mass="55750">MNDEQNDDSKKSPSEDHDEEKQSRSKTAKEEVSEATNDESNKDLDQQKDTDWFSLTSLNTELSTVFEPYPFGSDGAMTYEDFRAKLKEVPRSIIDYMGYVPNSVIRLIIGKWVEEYQAAEEMERRESGRKKLTIEEDGSIGSGEFVMTSKKDAQRLKKIRMETTQQILTQSTRPTASLSQVPPENATTYEQEEITNESVNFELEEDGEETTKQEIAGEGQPQILSRYEMDQIIAQIGEAIGGDDKDIGKLISGVLRGKASAINTFASIVPDQDIRADFLHTILEPGYIIFLLNCHFQSLQTILGAINIILHNDPSNSNERAALSERFLEILGETPDSEDSKLMAFVQALEKTCDLVVRELRKRVLKGFDMTDLKAQFKECLKKDDHQMISFANKVNISPIQLNDIIAMTLTCQYEALEEYLEHLPKLGKYAVEKWDEDYEKKIGLGESKTKLAEKSRMNGQAREKLHWSLSEAISEVPTDSGNASSYHNYFL</sequence>
<proteinExistence type="predicted"/>
<keyword evidence="3" id="KW-1185">Reference proteome</keyword>
<reference evidence="2 3" key="2">
    <citation type="submission" date="2018-11" db="EMBL/GenBank/DDBJ databases">
        <authorList>
            <consortium name="Pathogen Informatics"/>
        </authorList>
    </citation>
    <scope>NUCLEOTIDE SEQUENCE [LARGE SCALE GENOMIC DNA]</scope>
</reference>
<dbReference type="OrthoDB" id="6261565at2759"/>
<dbReference type="Proteomes" id="UP000278807">
    <property type="component" value="Unassembled WGS sequence"/>
</dbReference>
<dbReference type="AlphaFoldDB" id="A0A0R3TJR2"/>
<feature type="compositionally biased region" description="Basic and acidic residues" evidence="1">
    <location>
        <begin position="7"/>
        <end position="32"/>
    </location>
</feature>
<accession>A0A0R3TJR2</accession>
<dbReference type="EMBL" id="UZAE01012036">
    <property type="protein sequence ID" value="VDO03203.1"/>
    <property type="molecule type" value="Genomic_DNA"/>
</dbReference>
<evidence type="ECO:0000256" key="1">
    <source>
        <dbReference type="SAM" id="MobiDB-lite"/>
    </source>
</evidence>
<reference evidence="4" key="1">
    <citation type="submission" date="2017-02" db="UniProtKB">
        <authorList>
            <consortium name="WormBaseParasite"/>
        </authorList>
    </citation>
    <scope>IDENTIFICATION</scope>
</reference>
<dbReference type="WBParaSite" id="HNAJ_0000734701-mRNA-1">
    <property type="protein sequence ID" value="HNAJ_0000734701-mRNA-1"/>
    <property type="gene ID" value="HNAJ_0000734701"/>
</dbReference>
<name>A0A0R3TJR2_RODNA</name>
<protein>
    <submittedName>
        <fullName evidence="4">Bromo domain-containing protein</fullName>
    </submittedName>
</protein>
<evidence type="ECO:0000313" key="4">
    <source>
        <dbReference type="WBParaSite" id="HNAJ_0000734701-mRNA-1"/>
    </source>
</evidence>
<evidence type="ECO:0000313" key="2">
    <source>
        <dbReference type="EMBL" id="VDO03203.1"/>
    </source>
</evidence>
<feature type="compositionally biased region" description="Basic and acidic residues" evidence="1">
    <location>
        <begin position="39"/>
        <end position="48"/>
    </location>
</feature>